<proteinExistence type="predicted"/>
<organism evidence="1 2">
    <name type="scientific">Setaria viridis</name>
    <name type="common">Green bristlegrass</name>
    <name type="synonym">Setaria italica subsp. viridis</name>
    <dbReference type="NCBI Taxonomy" id="4556"/>
    <lineage>
        <taxon>Eukaryota</taxon>
        <taxon>Viridiplantae</taxon>
        <taxon>Streptophyta</taxon>
        <taxon>Embryophyta</taxon>
        <taxon>Tracheophyta</taxon>
        <taxon>Spermatophyta</taxon>
        <taxon>Magnoliopsida</taxon>
        <taxon>Liliopsida</taxon>
        <taxon>Poales</taxon>
        <taxon>Poaceae</taxon>
        <taxon>PACMAD clade</taxon>
        <taxon>Panicoideae</taxon>
        <taxon>Panicodae</taxon>
        <taxon>Paniceae</taxon>
        <taxon>Cenchrinae</taxon>
        <taxon>Setaria</taxon>
    </lineage>
</organism>
<sequence length="171" mass="19648">MDGRLRRCFPRLSFSPAVLHRQKQSSVMQCRRQLLGMLASATATLAPRRLPRAKLGVMRDNVASLSPCPPPVKLPPWIFLPCKQSLRNQCRRRPIHRRRHLFLQFHPPKVPPATPQRPKLLHFPAPRRQAPVCRYFHPPAAVIQSPRRHNSWSGNSWISAGDGQHSQCLFQ</sequence>
<reference evidence="1" key="1">
    <citation type="submission" date="2019-03" db="EMBL/GenBank/DDBJ databases">
        <title>WGS assembly of Setaria viridis.</title>
        <authorList>
            <person name="Huang P."/>
            <person name="Jenkins J."/>
            <person name="Grimwood J."/>
            <person name="Barry K."/>
            <person name="Healey A."/>
            <person name="Mamidi S."/>
            <person name="Sreedasyam A."/>
            <person name="Shu S."/>
            <person name="Feldman M."/>
            <person name="Wu J."/>
            <person name="Yu Y."/>
            <person name="Chen C."/>
            <person name="Johnson J."/>
            <person name="Rokhsar D."/>
            <person name="Baxter I."/>
            <person name="Schmutz J."/>
            <person name="Brutnell T."/>
            <person name="Kellogg E."/>
        </authorList>
    </citation>
    <scope>NUCLEOTIDE SEQUENCE [LARGE SCALE GENOMIC DNA]</scope>
</reference>
<name>A0A4U6SYG7_SETVI</name>
<dbReference type="Gramene" id="TKV94197">
    <property type="protein sequence ID" value="TKV94197"/>
    <property type="gene ID" value="SEVIR_9G277666v2"/>
</dbReference>
<dbReference type="AlphaFoldDB" id="A0A4U6SYG7"/>
<protein>
    <submittedName>
        <fullName evidence="1">Uncharacterized protein</fullName>
    </submittedName>
</protein>
<accession>A0A4U6SYG7</accession>
<dbReference type="EMBL" id="CM016560">
    <property type="protein sequence ID" value="TKV94197.1"/>
    <property type="molecule type" value="Genomic_DNA"/>
</dbReference>
<keyword evidence="2" id="KW-1185">Reference proteome</keyword>
<gene>
    <name evidence="1" type="ORF">SEVIR_9G277666v2</name>
</gene>
<dbReference type="Proteomes" id="UP000298652">
    <property type="component" value="Chromosome 9"/>
</dbReference>
<evidence type="ECO:0000313" key="2">
    <source>
        <dbReference type="Proteomes" id="UP000298652"/>
    </source>
</evidence>
<evidence type="ECO:0000313" key="1">
    <source>
        <dbReference type="EMBL" id="TKV94197.1"/>
    </source>
</evidence>